<dbReference type="KEGG" id="acij:JS278_00846"/>
<evidence type="ECO:0000313" key="1">
    <source>
        <dbReference type="EMBL" id="AXE38033.1"/>
    </source>
</evidence>
<accession>A0A344URY5</accession>
<evidence type="ECO:0000313" key="2">
    <source>
        <dbReference type="Proteomes" id="UP000251995"/>
    </source>
</evidence>
<gene>
    <name evidence="1" type="ORF">JS278_00846</name>
</gene>
<sequence>MNTWRGAAFIGGMLVANSLPHLVTAARRRYLLTPYGGQDSGPLANLAWGMTNLAAGTAVTVCSRARVRWRAAPGGALHRGSHGLRRLGRELRGFPGP</sequence>
<reference evidence="1 2" key="1">
    <citation type="submission" date="2017-12" db="EMBL/GenBank/DDBJ databases">
        <title>The whole genome sequence of the Acidipropionibacterium virtanenii sp. nov. type strain JS278.</title>
        <authorList>
            <person name="Laine P."/>
            <person name="Deptula P."/>
            <person name="Varmanen P."/>
            <person name="Auvinen P."/>
        </authorList>
    </citation>
    <scope>NUCLEOTIDE SEQUENCE [LARGE SCALE GENOMIC DNA]</scope>
    <source>
        <strain evidence="1 2">JS278</strain>
    </source>
</reference>
<name>A0A344URY5_9ACTN</name>
<dbReference type="RefSeq" id="WP_147243148.1">
    <property type="nucleotide sequence ID" value="NZ_CP025198.1"/>
</dbReference>
<dbReference type="EMBL" id="CP025198">
    <property type="protein sequence ID" value="AXE38033.1"/>
    <property type="molecule type" value="Genomic_DNA"/>
</dbReference>
<dbReference type="AlphaFoldDB" id="A0A344URY5"/>
<dbReference type="OrthoDB" id="4794476at2"/>
<evidence type="ECO:0008006" key="3">
    <source>
        <dbReference type="Google" id="ProtNLM"/>
    </source>
</evidence>
<protein>
    <recommendedName>
        <fullName evidence="3">Integral membrane protein</fullName>
    </recommendedName>
</protein>
<dbReference type="Proteomes" id="UP000251995">
    <property type="component" value="Chromosome"/>
</dbReference>
<proteinExistence type="predicted"/>
<keyword evidence="2" id="KW-1185">Reference proteome</keyword>
<organism evidence="1 2">
    <name type="scientific">Acidipropionibacterium virtanenii</name>
    <dbReference type="NCBI Taxonomy" id="2057246"/>
    <lineage>
        <taxon>Bacteria</taxon>
        <taxon>Bacillati</taxon>
        <taxon>Actinomycetota</taxon>
        <taxon>Actinomycetes</taxon>
        <taxon>Propionibacteriales</taxon>
        <taxon>Propionibacteriaceae</taxon>
        <taxon>Acidipropionibacterium</taxon>
    </lineage>
</organism>